<sequence length="124" mass="14935">MRQARNLSPRWFWLNLHPLNLRPLNLRPLNLHLLNHYLPNLHPLIIRPFNFCPPNFHPLNFRPLYFLLLNLHPLNVSFDKYTFDGHDLQRILLPTDQWEVLVAQVFAVFTCKVTTLNRCFDHLF</sequence>
<dbReference type="EMBL" id="QUTB01006166">
    <property type="protein sequence ID" value="RHY51303.1"/>
    <property type="molecule type" value="Genomic_DNA"/>
</dbReference>
<dbReference type="EMBL" id="QUSZ01006616">
    <property type="protein sequence ID" value="RHY05147.1"/>
    <property type="molecule type" value="Genomic_DNA"/>
</dbReference>
<dbReference type="Proteomes" id="UP000283543">
    <property type="component" value="Unassembled WGS sequence"/>
</dbReference>
<dbReference type="Proteomes" id="UP000266196">
    <property type="component" value="Unassembled WGS sequence"/>
</dbReference>
<protein>
    <submittedName>
        <fullName evidence="2">Uncharacterized protein</fullName>
    </submittedName>
</protein>
<dbReference type="Proteomes" id="UP000265427">
    <property type="component" value="Unassembled WGS sequence"/>
</dbReference>
<evidence type="ECO:0000313" key="1">
    <source>
        <dbReference type="EMBL" id="RHX96568.1"/>
    </source>
</evidence>
<proteinExistence type="predicted"/>
<evidence type="ECO:0000313" key="9">
    <source>
        <dbReference type="Proteomes" id="UP000265716"/>
    </source>
</evidence>
<evidence type="ECO:0000313" key="2">
    <source>
        <dbReference type="EMBL" id="RHY05147.1"/>
    </source>
</evidence>
<reference evidence="7 12" key="1">
    <citation type="journal article" date="2018" name="J. Invertebr. Pathol.">
        <title>New genotyping method for the causative agent of crayfish plague (Aphanomyces astaci) based on whole genome data.</title>
        <authorList>
            <person name="Minardi D."/>
            <person name="Studholme D.J."/>
            <person name="van der Giezen M."/>
            <person name="Pretto T."/>
            <person name="Oidtmann B."/>
        </authorList>
    </citation>
    <scope>NUCLEOTIDE SEQUENCE [LARGE SCALE GENOMIC DNA]</scope>
    <source>
        <strain evidence="7 12">KB13</strain>
    </source>
</reference>
<dbReference type="EMBL" id="QUTF01024374">
    <property type="protein sequence ID" value="RHY85087.1"/>
    <property type="molecule type" value="Genomic_DNA"/>
</dbReference>
<dbReference type="EMBL" id="QUTC01004048">
    <property type="protein sequence ID" value="RHY66776.1"/>
    <property type="molecule type" value="Genomic_DNA"/>
</dbReference>
<evidence type="ECO:0000313" key="4">
    <source>
        <dbReference type="EMBL" id="RHY66776.1"/>
    </source>
</evidence>
<evidence type="ECO:0000313" key="10">
    <source>
        <dbReference type="Proteomes" id="UP000266196"/>
    </source>
</evidence>
<organism evidence="2 8">
    <name type="scientific">Aphanomyces astaci</name>
    <name type="common">Crayfish plague agent</name>
    <dbReference type="NCBI Taxonomy" id="112090"/>
    <lineage>
        <taxon>Eukaryota</taxon>
        <taxon>Sar</taxon>
        <taxon>Stramenopiles</taxon>
        <taxon>Oomycota</taxon>
        <taxon>Saprolegniomycetes</taxon>
        <taxon>Saprolegniales</taxon>
        <taxon>Verrucalvaceae</taxon>
        <taxon>Aphanomyces</taxon>
    </lineage>
</organism>
<evidence type="ECO:0000313" key="7">
    <source>
        <dbReference type="EMBL" id="RLO04292.1"/>
    </source>
</evidence>
<name>A0A397AHM2_APHAT</name>
<dbReference type="AlphaFoldDB" id="A0A397AHM2"/>
<gene>
    <name evidence="1" type="ORF">DYB25_005684</name>
    <name evidence="5" type="ORF">DYB26_002911</name>
    <name evidence="7" type="ORF">DYB28_001033</name>
    <name evidence="6" type="ORF">DYB31_003110</name>
    <name evidence="3" type="ORF">DYB34_003803</name>
    <name evidence="2" type="ORF">DYB36_006704</name>
    <name evidence="4" type="ORF">DYB38_008848</name>
</gene>
<evidence type="ECO:0000313" key="13">
    <source>
        <dbReference type="Proteomes" id="UP000283543"/>
    </source>
</evidence>
<evidence type="ECO:0000313" key="14">
    <source>
        <dbReference type="Proteomes" id="UP000286510"/>
    </source>
</evidence>
<evidence type="ECO:0000313" key="8">
    <source>
        <dbReference type="Proteomes" id="UP000265427"/>
    </source>
</evidence>
<comment type="caution">
    <text evidence="2">The sequence shown here is derived from an EMBL/GenBank/DDBJ whole genome shotgun (WGS) entry which is preliminary data.</text>
</comment>
<reference evidence="8 9" key="2">
    <citation type="submission" date="2018-08" db="EMBL/GenBank/DDBJ databases">
        <title>Aphanomyces genome sequencing and annotation.</title>
        <authorList>
            <person name="Minardi D."/>
            <person name="Oidtmann B."/>
            <person name="Van Der Giezen M."/>
            <person name="Studholme D.J."/>
        </authorList>
    </citation>
    <scope>NUCLEOTIDE SEQUENCE [LARGE SCALE GENOMIC DNA]</scope>
    <source>
        <strain evidence="6 10">197901</strain>
        <strain evidence="5 14">FDL457</strain>
        <strain evidence="2 8">Kv</strain>
        <strain evidence="4 9">SA</strain>
        <strain evidence="3 13">Si</strain>
        <strain evidence="1 11">Yx</strain>
    </source>
</reference>
<dbReference type="Proteomes" id="UP000275652">
    <property type="component" value="Unassembled WGS sequence"/>
</dbReference>
<dbReference type="Proteomes" id="UP000265716">
    <property type="component" value="Unassembled WGS sequence"/>
</dbReference>
<dbReference type="EMBL" id="QUTA01013316">
    <property type="protein sequence ID" value="RHX96568.1"/>
    <property type="molecule type" value="Genomic_DNA"/>
</dbReference>
<dbReference type="VEuPathDB" id="FungiDB:H257_02520"/>
<dbReference type="Proteomes" id="UP000266239">
    <property type="component" value="Unassembled WGS sequence"/>
</dbReference>
<dbReference type="EMBL" id="QUTE01010883">
    <property type="protein sequence ID" value="RHZ11787.1"/>
    <property type="molecule type" value="Genomic_DNA"/>
</dbReference>
<dbReference type="EMBL" id="QUTI01029137">
    <property type="protein sequence ID" value="RLO04292.1"/>
    <property type="molecule type" value="Genomic_DNA"/>
</dbReference>
<evidence type="ECO:0000313" key="12">
    <source>
        <dbReference type="Proteomes" id="UP000275652"/>
    </source>
</evidence>
<evidence type="ECO:0000313" key="11">
    <source>
        <dbReference type="Proteomes" id="UP000266239"/>
    </source>
</evidence>
<dbReference type="Proteomes" id="UP000286510">
    <property type="component" value="Unassembled WGS sequence"/>
</dbReference>
<evidence type="ECO:0000313" key="5">
    <source>
        <dbReference type="EMBL" id="RHY85087.1"/>
    </source>
</evidence>
<evidence type="ECO:0000313" key="6">
    <source>
        <dbReference type="EMBL" id="RHZ11787.1"/>
    </source>
</evidence>
<evidence type="ECO:0000313" key="3">
    <source>
        <dbReference type="EMBL" id="RHY51303.1"/>
    </source>
</evidence>
<accession>A0A397AHM2</accession>